<evidence type="ECO:0000313" key="1">
    <source>
        <dbReference type="EMBL" id="KAF7309866.1"/>
    </source>
</evidence>
<dbReference type="AlphaFoldDB" id="A0A8H6T434"/>
<sequence>MLNVVFPARHSLTRGVTTMAAMASSGRSQKGEGDISAVFASLRPDDAVHAFPPRFADLKRAIWEKSTGSLEQSWKEVLGELELETKHIRESGEQMIPQISIDAIHRGLSAEESIKIREAGCVVVKGAVSQKIALEWKLAIQQYAAVNADKVKGFPADKIQVYELYNTVSQMQARTHPNILATQRALLSLWHTSSDDIRLDAPISYFDRLRIRFPGDMKFALGPHADAGSIERWEDLEYRKCFSKILDGGSSWRNYDPYFATPRVNAKQDLYHAPNQCSIFRPWQGWTSMSNTGPGQGTLQLLPSLRLATAYWILRPFFRPRDPTSPSLKFENWNVPDVDNPNFVGAGMGTGLELNNITHPHLKLAETMVSVPMVEPGDQVYWHCDMIHAVEARHGGVQDSSVLYIPAVPLTADNAHYLRDQRNNFLAGLPAPDFPGGSGESDFVGRATEGDVHPQAESQQAMGFRPFVGNGQLLREANAILGYS</sequence>
<keyword evidence="2" id="KW-1185">Reference proteome</keyword>
<dbReference type="SUPFAM" id="SSF51197">
    <property type="entry name" value="Clavaminate synthase-like"/>
    <property type="match status" value="1"/>
</dbReference>
<dbReference type="PANTHER" id="PTHR30613">
    <property type="entry name" value="UNCHARACTERIZED PROTEIN YBIU-RELATED"/>
    <property type="match status" value="1"/>
</dbReference>
<dbReference type="GeneID" id="59342947"/>
<evidence type="ECO:0000313" key="2">
    <source>
        <dbReference type="Proteomes" id="UP000636479"/>
    </source>
</evidence>
<proteinExistence type="predicted"/>
<dbReference type="Gene3D" id="2.60.120.330">
    <property type="entry name" value="B-lactam Antibiotic, Isopenicillin N Synthase, Chain"/>
    <property type="match status" value="1"/>
</dbReference>
<dbReference type="InterPro" id="IPR010856">
    <property type="entry name" value="Gig2-like"/>
</dbReference>
<protein>
    <submittedName>
        <fullName evidence="1">Duf1479 domain protein</fullName>
    </submittedName>
</protein>
<dbReference type="PANTHER" id="PTHR30613:SF1">
    <property type="entry name" value="DUF1479 DOMAIN PROTEIN (AFU_ORTHOLOGUE AFUA_5G09280)"/>
    <property type="match status" value="1"/>
</dbReference>
<gene>
    <name evidence="1" type="ORF">MIND_00358700</name>
</gene>
<dbReference type="EMBL" id="JACAZF010000003">
    <property type="protein sequence ID" value="KAF7309866.1"/>
    <property type="molecule type" value="Genomic_DNA"/>
</dbReference>
<reference evidence="1" key="1">
    <citation type="submission" date="2020-05" db="EMBL/GenBank/DDBJ databases">
        <title>Mycena genomes resolve the evolution of fungal bioluminescence.</title>
        <authorList>
            <person name="Tsai I.J."/>
        </authorList>
    </citation>
    <scope>NUCLEOTIDE SEQUENCE</scope>
    <source>
        <strain evidence="1">171206Taipei</strain>
    </source>
</reference>
<dbReference type="InterPro" id="IPR027443">
    <property type="entry name" value="IPNS-like_sf"/>
</dbReference>
<dbReference type="RefSeq" id="XP_037223316.1">
    <property type="nucleotide sequence ID" value="XM_037360431.1"/>
</dbReference>
<dbReference type="Pfam" id="PF07350">
    <property type="entry name" value="Gig2-like"/>
    <property type="match status" value="1"/>
</dbReference>
<organism evidence="1 2">
    <name type="scientific">Mycena indigotica</name>
    <dbReference type="NCBI Taxonomy" id="2126181"/>
    <lineage>
        <taxon>Eukaryota</taxon>
        <taxon>Fungi</taxon>
        <taxon>Dikarya</taxon>
        <taxon>Basidiomycota</taxon>
        <taxon>Agaricomycotina</taxon>
        <taxon>Agaricomycetes</taxon>
        <taxon>Agaricomycetidae</taxon>
        <taxon>Agaricales</taxon>
        <taxon>Marasmiineae</taxon>
        <taxon>Mycenaceae</taxon>
        <taxon>Mycena</taxon>
    </lineage>
</organism>
<dbReference type="OrthoDB" id="8249012at2759"/>
<comment type="caution">
    <text evidence="1">The sequence shown here is derived from an EMBL/GenBank/DDBJ whole genome shotgun (WGS) entry which is preliminary data.</text>
</comment>
<name>A0A8H6T434_9AGAR</name>
<accession>A0A8H6T434</accession>
<dbReference type="Proteomes" id="UP000636479">
    <property type="component" value="Unassembled WGS sequence"/>
</dbReference>